<feature type="coiled-coil region" evidence="1">
    <location>
        <begin position="86"/>
        <end position="113"/>
    </location>
</feature>
<dbReference type="Proteomes" id="UP001597112">
    <property type="component" value="Unassembled WGS sequence"/>
</dbReference>
<reference evidence="3" key="1">
    <citation type="journal article" date="2019" name="Int. J. Syst. Evol. Microbiol.">
        <title>The Global Catalogue of Microorganisms (GCM) 10K type strain sequencing project: providing services to taxonomists for standard genome sequencing and annotation.</title>
        <authorList>
            <consortium name="The Broad Institute Genomics Platform"/>
            <consortium name="The Broad Institute Genome Sequencing Center for Infectious Disease"/>
            <person name="Wu L."/>
            <person name="Ma J."/>
        </authorList>
    </citation>
    <scope>NUCLEOTIDE SEQUENCE [LARGE SCALE GENOMIC DNA]</scope>
    <source>
        <strain evidence="3">CCUG 58938</strain>
    </source>
</reference>
<evidence type="ECO:0000313" key="2">
    <source>
        <dbReference type="EMBL" id="MFD1003684.1"/>
    </source>
</evidence>
<comment type="caution">
    <text evidence="2">The sequence shown here is derived from an EMBL/GenBank/DDBJ whole genome shotgun (WGS) entry which is preliminary data.</text>
</comment>
<proteinExistence type="predicted"/>
<evidence type="ECO:0000313" key="3">
    <source>
        <dbReference type="Proteomes" id="UP001597112"/>
    </source>
</evidence>
<sequence length="116" mass="13192">MKTKQYLLRLSHGYAEEHVSAHLSISKEEYQRLEVGEKKLTSDQAKLLGNLYNLDPQYFLADDYSVVNHNIGTHSHSGPIHIYNSNHGLKELIDKLLGERDALSKEITSLKSKSKD</sequence>
<dbReference type="InterPro" id="IPR010982">
    <property type="entry name" value="Lambda_DNA-bd_dom_sf"/>
</dbReference>
<dbReference type="RefSeq" id="WP_377586632.1">
    <property type="nucleotide sequence ID" value="NZ_JBHTKA010000016.1"/>
</dbReference>
<evidence type="ECO:0008006" key="4">
    <source>
        <dbReference type="Google" id="ProtNLM"/>
    </source>
</evidence>
<keyword evidence="3" id="KW-1185">Reference proteome</keyword>
<name>A0ABW3KBR5_9BACT</name>
<evidence type="ECO:0000256" key="1">
    <source>
        <dbReference type="SAM" id="Coils"/>
    </source>
</evidence>
<protein>
    <recommendedName>
        <fullName evidence="4">HTH cro/C1-type domain-containing protein</fullName>
    </recommendedName>
</protein>
<dbReference type="Gene3D" id="1.10.260.40">
    <property type="entry name" value="lambda repressor-like DNA-binding domains"/>
    <property type="match status" value="1"/>
</dbReference>
<keyword evidence="1" id="KW-0175">Coiled coil</keyword>
<dbReference type="EMBL" id="JBHTKA010000016">
    <property type="protein sequence ID" value="MFD1003684.1"/>
    <property type="molecule type" value="Genomic_DNA"/>
</dbReference>
<organism evidence="2 3">
    <name type="scientific">Ohtaekwangia kribbensis</name>
    <dbReference type="NCBI Taxonomy" id="688913"/>
    <lineage>
        <taxon>Bacteria</taxon>
        <taxon>Pseudomonadati</taxon>
        <taxon>Bacteroidota</taxon>
        <taxon>Cytophagia</taxon>
        <taxon>Cytophagales</taxon>
        <taxon>Fulvivirgaceae</taxon>
        <taxon>Ohtaekwangia</taxon>
    </lineage>
</organism>
<accession>A0ABW3KBR5</accession>
<gene>
    <name evidence="2" type="ORF">ACFQ21_30440</name>
</gene>